<comment type="caution">
    <text evidence="2">The sequence shown here is derived from an EMBL/GenBank/DDBJ whole genome shotgun (WGS) entry which is preliminary data.</text>
</comment>
<organism evidence="2 3">
    <name type="scientific">Anthostomella pinea</name>
    <dbReference type="NCBI Taxonomy" id="933095"/>
    <lineage>
        <taxon>Eukaryota</taxon>
        <taxon>Fungi</taxon>
        <taxon>Dikarya</taxon>
        <taxon>Ascomycota</taxon>
        <taxon>Pezizomycotina</taxon>
        <taxon>Sordariomycetes</taxon>
        <taxon>Xylariomycetidae</taxon>
        <taxon>Xylariales</taxon>
        <taxon>Xylariaceae</taxon>
        <taxon>Anthostomella</taxon>
    </lineage>
</organism>
<keyword evidence="3" id="KW-1185">Reference proteome</keyword>
<dbReference type="AlphaFoldDB" id="A0AAI8VRG0"/>
<reference evidence="2" key="1">
    <citation type="submission" date="2023-10" db="EMBL/GenBank/DDBJ databases">
        <authorList>
            <person name="Hackl T."/>
        </authorList>
    </citation>
    <scope>NUCLEOTIDE SEQUENCE</scope>
</reference>
<name>A0AAI8VRG0_9PEZI</name>
<feature type="compositionally biased region" description="Pro residues" evidence="1">
    <location>
        <begin position="151"/>
        <end position="163"/>
    </location>
</feature>
<evidence type="ECO:0000313" key="3">
    <source>
        <dbReference type="Proteomes" id="UP001295740"/>
    </source>
</evidence>
<proteinExistence type="predicted"/>
<protein>
    <submittedName>
        <fullName evidence="2">Uu.00g142790.m01.CDS01</fullName>
    </submittedName>
</protein>
<dbReference type="EMBL" id="CAUWAG010000012">
    <property type="protein sequence ID" value="CAJ2509253.1"/>
    <property type="molecule type" value="Genomic_DNA"/>
</dbReference>
<feature type="region of interest" description="Disordered" evidence="1">
    <location>
        <begin position="146"/>
        <end position="217"/>
    </location>
</feature>
<accession>A0AAI8VRG0</accession>
<sequence>MASAPREFLPVVLGHGCFMVDRSGRVKRDSKGQILYIIPIHNDFLKMAPSLAARQYWPRGTAKQVPRKTSVVLLIPTINTACNDQRVVTKVGYTMFDRASVYHRIDKTVGGPRKPLAGCLPPGIRGENIFKFGTLDTISCQTLPITTRQPARPPDTPPSPTPSPSASLSSSTEEESEACWRTSSSALREPVESELAASELIKCEPTESETAQRKRNIREAELNEQYCVLVEKRLRPDDE</sequence>
<gene>
    <name evidence="2" type="ORF">KHLLAP_LOCUS9721</name>
</gene>
<evidence type="ECO:0000256" key="1">
    <source>
        <dbReference type="SAM" id="MobiDB-lite"/>
    </source>
</evidence>
<evidence type="ECO:0000313" key="2">
    <source>
        <dbReference type="EMBL" id="CAJ2509253.1"/>
    </source>
</evidence>
<dbReference type="Proteomes" id="UP001295740">
    <property type="component" value="Unassembled WGS sequence"/>
</dbReference>